<comment type="caution">
    <text evidence="3">The sequence shown here is derived from an EMBL/GenBank/DDBJ whole genome shotgun (WGS) entry which is preliminary data.</text>
</comment>
<proteinExistence type="predicted"/>
<reference evidence="3" key="2">
    <citation type="submission" date="2021-09" db="EMBL/GenBank/DDBJ databases">
        <authorList>
            <person name="Gilroy R."/>
        </authorList>
    </citation>
    <scope>NUCLEOTIDE SEQUENCE</scope>
    <source>
        <strain evidence="3">1647</strain>
    </source>
</reference>
<sequence>MSPERFDAVIVGGGPRGVATVLRLVARVRAEGAAPLRVALLDALAIGPGATWRLDQPAAYLNNTQADATTVHPDDSTRMSGPPAPGPDLVDWARRVRAEGAHPAGDWAVEEASALTGA</sequence>
<dbReference type="InterPro" id="IPR038732">
    <property type="entry name" value="HpyO/CreE_NAD-binding"/>
</dbReference>
<evidence type="ECO:0000256" key="1">
    <source>
        <dbReference type="SAM" id="MobiDB-lite"/>
    </source>
</evidence>
<protein>
    <submittedName>
        <fullName evidence="3">FAD/NAD(P)-binding protein</fullName>
    </submittedName>
</protein>
<dbReference type="InterPro" id="IPR036188">
    <property type="entry name" value="FAD/NAD-bd_sf"/>
</dbReference>
<dbReference type="Proteomes" id="UP000775129">
    <property type="component" value="Unassembled WGS sequence"/>
</dbReference>
<dbReference type="Pfam" id="PF13454">
    <property type="entry name" value="NAD_binding_9"/>
    <property type="match status" value="1"/>
</dbReference>
<feature type="non-terminal residue" evidence="3">
    <location>
        <position position="118"/>
    </location>
</feature>
<dbReference type="AlphaFoldDB" id="A0A921GS04"/>
<dbReference type="Gene3D" id="3.50.50.60">
    <property type="entry name" value="FAD/NAD(P)-binding domain"/>
    <property type="match status" value="1"/>
</dbReference>
<reference evidence="3" key="1">
    <citation type="journal article" date="2021" name="PeerJ">
        <title>Extensive microbial diversity within the chicken gut microbiome revealed by metagenomics and culture.</title>
        <authorList>
            <person name="Gilroy R."/>
            <person name="Ravi A."/>
            <person name="Getino M."/>
            <person name="Pursley I."/>
            <person name="Horton D.L."/>
            <person name="Alikhan N.F."/>
            <person name="Baker D."/>
            <person name="Gharbi K."/>
            <person name="Hall N."/>
            <person name="Watson M."/>
            <person name="Adriaenssens E.M."/>
            <person name="Foster-Nyarko E."/>
            <person name="Jarju S."/>
            <person name="Secka A."/>
            <person name="Antonio M."/>
            <person name="Oren A."/>
            <person name="Chaudhuri R.R."/>
            <person name="La Ragione R."/>
            <person name="Hildebrand F."/>
            <person name="Pallen M.J."/>
        </authorList>
    </citation>
    <scope>NUCLEOTIDE SEQUENCE</scope>
    <source>
        <strain evidence="3">1647</strain>
    </source>
</reference>
<dbReference type="SUPFAM" id="SSF51905">
    <property type="entry name" value="FAD/NAD(P)-binding domain"/>
    <property type="match status" value="1"/>
</dbReference>
<name>A0A921GS04_9MICO</name>
<organism evidence="3 4">
    <name type="scientific">Brachybacterium paraconglomeratum</name>
    <dbReference type="NCBI Taxonomy" id="173362"/>
    <lineage>
        <taxon>Bacteria</taxon>
        <taxon>Bacillati</taxon>
        <taxon>Actinomycetota</taxon>
        <taxon>Actinomycetes</taxon>
        <taxon>Micrococcales</taxon>
        <taxon>Dermabacteraceae</taxon>
        <taxon>Brachybacterium</taxon>
    </lineage>
</organism>
<evidence type="ECO:0000259" key="2">
    <source>
        <dbReference type="Pfam" id="PF13454"/>
    </source>
</evidence>
<evidence type="ECO:0000313" key="4">
    <source>
        <dbReference type="Proteomes" id="UP000775129"/>
    </source>
</evidence>
<dbReference type="EMBL" id="DYWO01000460">
    <property type="protein sequence ID" value="HJF51151.1"/>
    <property type="molecule type" value="Genomic_DNA"/>
</dbReference>
<accession>A0A921GS04</accession>
<feature type="region of interest" description="Disordered" evidence="1">
    <location>
        <begin position="68"/>
        <end position="88"/>
    </location>
</feature>
<evidence type="ECO:0000313" key="3">
    <source>
        <dbReference type="EMBL" id="HJF51151.1"/>
    </source>
</evidence>
<feature type="domain" description="FAD-dependent urate hydroxylase HpyO/Asp monooxygenase CreE-like FAD/NAD(P)-binding" evidence="2">
    <location>
        <begin position="9"/>
        <end position="99"/>
    </location>
</feature>
<gene>
    <name evidence="3" type="ORF">K8W24_15420</name>
</gene>